<dbReference type="AlphaFoldDB" id="A0A9K3GW11"/>
<accession>A0A9K3GW11</accession>
<reference evidence="2" key="2">
    <citation type="submission" date="2020-06" db="EMBL/GenBank/DDBJ databases">
        <title>Helianthus annuus Genome sequencing and assembly Release 2.</title>
        <authorList>
            <person name="Gouzy J."/>
            <person name="Langlade N."/>
            <person name="Munos S."/>
        </authorList>
    </citation>
    <scope>NUCLEOTIDE SEQUENCE</scope>
    <source>
        <tissue evidence="2">Leaves</tissue>
    </source>
</reference>
<keyword evidence="3" id="KW-1185">Reference proteome</keyword>
<comment type="caution">
    <text evidence="2">The sequence shown here is derived from an EMBL/GenBank/DDBJ whole genome shotgun (WGS) entry which is preliminary data.</text>
</comment>
<dbReference type="Gramene" id="mRNA:HanXRQr2_Chr16g0723741">
    <property type="protein sequence ID" value="mRNA:HanXRQr2_Chr16g0723741"/>
    <property type="gene ID" value="HanXRQr2_Chr16g0723741"/>
</dbReference>
<evidence type="ECO:0000313" key="3">
    <source>
        <dbReference type="Proteomes" id="UP000215914"/>
    </source>
</evidence>
<evidence type="ECO:0000256" key="1">
    <source>
        <dbReference type="SAM" id="Phobius"/>
    </source>
</evidence>
<gene>
    <name evidence="2" type="ORF">HanXRQr2_Chr16g0723741</name>
</gene>
<protein>
    <submittedName>
        <fullName evidence="2">Uncharacterized protein</fullName>
    </submittedName>
</protein>
<dbReference type="Proteomes" id="UP000215914">
    <property type="component" value="Unassembled WGS sequence"/>
</dbReference>
<name>A0A9K3GW11_HELAN</name>
<keyword evidence="1" id="KW-1133">Transmembrane helix</keyword>
<reference evidence="2" key="1">
    <citation type="journal article" date="2017" name="Nature">
        <title>The sunflower genome provides insights into oil metabolism, flowering and Asterid evolution.</title>
        <authorList>
            <person name="Badouin H."/>
            <person name="Gouzy J."/>
            <person name="Grassa C.J."/>
            <person name="Murat F."/>
            <person name="Staton S.E."/>
            <person name="Cottret L."/>
            <person name="Lelandais-Briere C."/>
            <person name="Owens G.L."/>
            <person name="Carrere S."/>
            <person name="Mayjonade B."/>
            <person name="Legrand L."/>
            <person name="Gill N."/>
            <person name="Kane N.C."/>
            <person name="Bowers J.E."/>
            <person name="Hubner S."/>
            <person name="Bellec A."/>
            <person name="Berard A."/>
            <person name="Berges H."/>
            <person name="Blanchet N."/>
            <person name="Boniface M.C."/>
            <person name="Brunel D."/>
            <person name="Catrice O."/>
            <person name="Chaidir N."/>
            <person name="Claudel C."/>
            <person name="Donnadieu C."/>
            <person name="Faraut T."/>
            <person name="Fievet G."/>
            <person name="Helmstetter N."/>
            <person name="King M."/>
            <person name="Knapp S.J."/>
            <person name="Lai Z."/>
            <person name="Le Paslier M.C."/>
            <person name="Lippi Y."/>
            <person name="Lorenzon L."/>
            <person name="Mandel J.R."/>
            <person name="Marage G."/>
            <person name="Marchand G."/>
            <person name="Marquand E."/>
            <person name="Bret-Mestries E."/>
            <person name="Morien E."/>
            <person name="Nambeesan S."/>
            <person name="Nguyen T."/>
            <person name="Pegot-Espagnet P."/>
            <person name="Pouilly N."/>
            <person name="Raftis F."/>
            <person name="Sallet E."/>
            <person name="Schiex T."/>
            <person name="Thomas J."/>
            <person name="Vandecasteele C."/>
            <person name="Vares D."/>
            <person name="Vear F."/>
            <person name="Vautrin S."/>
            <person name="Crespi M."/>
            <person name="Mangin B."/>
            <person name="Burke J.M."/>
            <person name="Salse J."/>
            <person name="Munos S."/>
            <person name="Vincourt P."/>
            <person name="Rieseberg L.H."/>
            <person name="Langlade N.B."/>
        </authorList>
    </citation>
    <scope>NUCLEOTIDE SEQUENCE</scope>
    <source>
        <tissue evidence="2">Leaves</tissue>
    </source>
</reference>
<proteinExistence type="predicted"/>
<keyword evidence="1" id="KW-0472">Membrane</keyword>
<keyword evidence="1" id="KW-0812">Transmembrane</keyword>
<dbReference type="EMBL" id="MNCJ02000331">
    <property type="protein sequence ID" value="KAF5757947.1"/>
    <property type="molecule type" value="Genomic_DNA"/>
</dbReference>
<sequence>MVDLTMKMIYMEKAGVRLKTNGRMDFVMFLIISCDMISEEFREIKIREFLCMGLSMVFLKAAFISLWIKVKFFYVSLSPNPTNSFIICGID</sequence>
<evidence type="ECO:0000313" key="2">
    <source>
        <dbReference type="EMBL" id="KAF5757947.1"/>
    </source>
</evidence>
<feature type="transmembrane region" description="Helical" evidence="1">
    <location>
        <begin position="49"/>
        <end position="68"/>
    </location>
</feature>
<organism evidence="2 3">
    <name type="scientific">Helianthus annuus</name>
    <name type="common">Common sunflower</name>
    <dbReference type="NCBI Taxonomy" id="4232"/>
    <lineage>
        <taxon>Eukaryota</taxon>
        <taxon>Viridiplantae</taxon>
        <taxon>Streptophyta</taxon>
        <taxon>Embryophyta</taxon>
        <taxon>Tracheophyta</taxon>
        <taxon>Spermatophyta</taxon>
        <taxon>Magnoliopsida</taxon>
        <taxon>eudicotyledons</taxon>
        <taxon>Gunneridae</taxon>
        <taxon>Pentapetalae</taxon>
        <taxon>asterids</taxon>
        <taxon>campanulids</taxon>
        <taxon>Asterales</taxon>
        <taxon>Asteraceae</taxon>
        <taxon>Asteroideae</taxon>
        <taxon>Heliantheae alliance</taxon>
        <taxon>Heliantheae</taxon>
        <taxon>Helianthus</taxon>
    </lineage>
</organism>